<proteinExistence type="predicted"/>
<evidence type="ECO:0000313" key="2">
    <source>
        <dbReference type="Proteomes" id="UP000290572"/>
    </source>
</evidence>
<dbReference type="EMBL" id="QBIY01012743">
    <property type="protein sequence ID" value="RXN17588.1"/>
    <property type="molecule type" value="Genomic_DNA"/>
</dbReference>
<keyword evidence="2" id="KW-1185">Reference proteome</keyword>
<reference evidence="1 2" key="1">
    <citation type="submission" date="2018-03" db="EMBL/GenBank/DDBJ databases">
        <title>Draft genome sequence of Rohu Carp (Labeo rohita).</title>
        <authorList>
            <person name="Das P."/>
            <person name="Kushwaha B."/>
            <person name="Joshi C.G."/>
            <person name="Kumar D."/>
            <person name="Nagpure N.S."/>
            <person name="Sahoo L."/>
            <person name="Das S.P."/>
            <person name="Bit A."/>
            <person name="Patnaik S."/>
            <person name="Meher P.K."/>
            <person name="Jayasankar P."/>
            <person name="Koringa P.G."/>
            <person name="Patel N.V."/>
            <person name="Hinsu A.T."/>
            <person name="Kumar R."/>
            <person name="Pandey M."/>
            <person name="Agarwal S."/>
            <person name="Srivastava S."/>
            <person name="Singh M."/>
            <person name="Iquebal M.A."/>
            <person name="Jaiswal S."/>
            <person name="Angadi U.B."/>
            <person name="Kumar N."/>
            <person name="Raza M."/>
            <person name="Shah T.M."/>
            <person name="Rai A."/>
            <person name="Jena J.K."/>
        </authorList>
    </citation>
    <scope>NUCLEOTIDE SEQUENCE [LARGE SCALE GENOMIC DNA]</scope>
    <source>
        <strain evidence="1">DASCIFA01</strain>
        <tissue evidence="1">Testis</tissue>
    </source>
</reference>
<organism evidence="1 2">
    <name type="scientific">Labeo rohita</name>
    <name type="common">Indian major carp</name>
    <name type="synonym">Cyprinus rohita</name>
    <dbReference type="NCBI Taxonomy" id="84645"/>
    <lineage>
        <taxon>Eukaryota</taxon>
        <taxon>Metazoa</taxon>
        <taxon>Chordata</taxon>
        <taxon>Craniata</taxon>
        <taxon>Vertebrata</taxon>
        <taxon>Euteleostomi</taxon>
        <taxon>Actinopterygii</taxon>
        <taxon>Neopterygii</taxon>
        <taxon>Teleostei</taxon>
        <taxon>Ostariophysi</taxon>
        <taxon>Cypriniformes</taxon>
        <taxon>Cyprinidae</taxon>
        <taxon>Labeoninae</taxon>
        <taxon>Labeonini</taxon>
        <taxon>Labeo</taxon>
    </lineage>
</organism>
<dbReference type="AlphaFoldDB" id="A0A498M990"/>
<evidence type="ECO:0000313" key="1">
    <source>
        <dbReference type="EMBL" id="RXN17588.1"/>
    </source>
</evidence>
<protein>
    <submittedName>
        <fullName evidence="1">Uncharacterized protein</fullName>
    </submittedName>
</protein>
<dbReference type="Proteomes" id="UP000290572">
    <property type="component" value="Unassembled WGS sequence"/>
</dbReference>
<sequence>MGRLRLACSRSTLLQRRSETAWSNFDENPASQEQVSPVIPPSTKSVSSFTLPPSLILPPPHPNSASSSALSLLFPFSSSSVTTLLCVVTSDFLLSSWNEDPLVPPQASEPWTPPSSSDPSTLPWLNWVPSVLTVHQAPRSSTLPLLLVFSFIPAPLWSSIEWLQPGLLRPCLHLDFTLAL</sequence>
<name>A0A498M990_LABRO</name>
<gene>
    <name evidence="1" type="ORF">ROHU_026868</name>
</gene>
<accession>A0A498M990</accession>
<comment type="caution">
    <text evidence="1">The sequence shown here is derived from an EMBL/GenBank/DDBJ whole genome shotgun (WGS) entry which is preliminary data.</text>
</comment>